<evidence type="ECO:0000256" key="1">
    <source>
        <dbReference type="SAM" id="MobiDB-lite"/>
    </source>
</evidence>
<gene>
    <name evidence="2" type="ORF">T440DRAFT_114178</name>
</gene>
<dbReference type="EMBL" id="MU006308">
    <property type="protein sequence ID" value="KAF2850096.1"/>
    <property type="molecule type" value="Genomic_DNA"/>
</dbReference>
<dbReference type="Proteomes" id="UP000799423">
    <property type="component" value="Unassembled WGS sequence"/>
</dbReference>
<protein>
    <submittedName>
        <fullName evidence="2">Uncharacterized protein</fullName>
    </submittedName>
</protein>
<evidence type="ECO:0000313" key="2">
    <source>
        <dbReference type="EMBL" id="KAF2850096.1"/>
    </source>
</evidence>
<proteinExistence type="predicted"/>
<feature type="region of interest" description="Disordered" evidence="1">
    <location>
        <begin position="79"/>
        <end position="101"/>
    </location>
</feature>
<sequence>MTPVFACSDRLSNGRPHHLHTNISPIVAPSNHACLLIVLIVLIVTIPHRAANPVLIYTNGQRLRDTAGSNQCHHVHLPKTHSSSVGASNSHHARVVDSLTS</sequence>
<accession>A0A6A7B3K0</accession>
<organism evidence="2 3">
    <name type="scientific">Plenodomus tracheiphilus IPT5</name>
    <dbReference type="NCBI Taxonomy" id="1408161"/>
    <lineage>
        <taxon>Eukaryota</taxon>
        <taxon>Fungi</taxon>
        <taxon>Dikarya</taxon>
        <taxon>Ascomycota</taxon>
        <taxon>Pezizomycotina</taxon>
        <taxon>Dothideomycetes</taxon>
        <taxon>Pleosporomycetidae</taxon>
        <taxon>Pleosporales</taxon>
        <taxon>Pleosporineae</taxon>
        <taxon>Leptosphaeriaceae</taxon>
        <taxon>Plenodomus</taxon>
    </lineage>
</organism>
<name>A0A6A7B3K0_9PLEO</name>
<feature type="compositionally biased region" description="Polar residues" evidence="1">
    <location>
        <begin position="80"/>
        <end position="90"/>
    </location>
</feature>
<keyword evidence="3" id="KW-1185">Reference proteome</keyword>
<reference evidence="2" key="1">
    <citation type="submission" date="2020-01" db="EMBL/GenBank/DDBJ databases">
        <authorList>
            <consortium name="DOE Joint Genome Institute"/>
            <person name="Haridas S."/>
            <person name="Albert R."/>
            <person name="Binder M."/>
            <person name="Bloem J."/>
            <person name="Labutti K."/>
            <person name="Salamov A."/>
            <person name="Andreopoulos B."/>
            <person name="Baker S.E."/>
            <person name="Barry K."/>
            <person name="Bills G."/>
            <person name="Bluhm B.H."/>
            <person name="Cannon C."/>
            <person name="Castanera R."/>
            <person name="Culley D.E."/>
            <person name="Daum C."/>
            <person name="Ezra D."/>
            <person name="Gonzalez J.B."/>
            <person name="Henrissat B."/>
            <person name="Kuo A."/>
            <person name="Liang C."/>
            <person name="Lipzen A."/>
            <person name="Lutzoni F."/>
            <person name="Magnuson J."/>
            <person name="Mondo S."/>
            <person name="Nolan M."/>
            <person name="Ohm R."/>
            <person name="Pangilinan J."/>
            <person name="Park H.-J."/>
            <person name="Ramirez L."/>
            <person name="Alfaro M."/>
            <person name="Sun H."/>
            <person name="Tritt A."/>
            <person name="Yoshinaga Y."/>
            <person name="Zwiers L.-H."/>
            <person name="Turgeon B.G."/>
            <person name="Goodwin S.B."/>
            <person name="Spatafora J.W."/>
            <person name="Crous P.W."/>
            <person name="Grigoriev I.V."/>
        </authorList>
    </citation>
    <scope>NUCLEOTIDE SEQUENCE</scope>
    <source>
        <strain evidence="2">IPT5</strain>
    </source>
</reference>
<evidence type="ECO:0000313" key="3">
    <source>
        <dbReference type="Proteomes" id="UP000799423"/>
    </source>
</evidence>
<dbReference type="AlphaFoldDB" id="A0A6A7B3K0"/>